<dbReference type="Proteomes" id="UP001500653">
    <property type="component" value="Unassembled WGS sequence"/>
</dbReference>
<dbReference type="PANTHER" id="PTHR30349">
    <property type="entry name" value="PHAGE INTEGRASE-RELATED"/>
    <property type="match status" value="1"/>
</dbReference>
<dbReference type="InterPro" id="IPR010998">
    <property type="entry name" value="Integrase_recombinase_N"/>
</dbReference>
<dbReference type="Gene3D" id="1.10.443.10">
    <property type="entry name" value="Intergrase catalytic core"/>
    <property type="match status" value="1"/>
</dbReference>
<dbReference type="InterPro" id="IPR050090">
    <property type="entry name" value="Tyrosine_recombinase_XerCD"/>
</dbReference>
<evidence type="ECO:0000259" key="5">
    <source>
        <dbReference type="PROSITE" id="PS51898"/>
    </source>
</evidence>
<dbReference type="InterPro" id="IPR013762">
    <property type="entry name" value="Integrase-like_cat_sf"/>
</dbReference>
<evidence type="ECO:0000313" key="7">
    <source>
        <dbReference type="EMBL" id="GAA1229569.1"/>
    </source>
</evidence>
<dbReference type="PANTHER" id="PTHR30349:SF64">
    <property type="entry name" value="PROPHAGE INTEGRASE INTD-RELATED"/>
    <property type="match status" value="1"/>
</dbReference>
<dbReference type="Pfam" id="PF00589">
    <property type="entry name" value="Phage_integrase"/>
    <property type="match status" value="1"/>
</dbReference>
<dbReference type="PROSITE" id="PS51900">
    <property type="entry name" value="CB"/>
    <property type="match status" value="1"/>
</dbReference>
<comment type="caution">
    <text evidence="7">The sequence shown here is derived from an EMBL/GenBank/DDBJ whole genome shotgun (WGS) entry which is preliminary data.</text>
</comment>
<reference evidence="8" key="1">
    <citation type="journal article" date="2019" name="Int. J. Syst. Evol. Microbiol.">
        <title>The Global Catalogue of Microorganisms (GCM) 10K type strain sequencing project: providing services to taxonomists for standard genome sequencing and annotation.</title>
        <authorList>
            <consortium name="The Broad Institute Genomics Platform"/>
            <consortium name="The Broad Institute Genome Sequencing Center for Infectious Disease"/>
            <person name="Wu L."/>
            <person name="Ma J."/>
        </authorList>
    </citation>
    <scope>NUCLEOTIDE SEQUENCE [LARGE SCALE GENOMIC DNA]</scope>
    <source>
        <strain evidence="8">JCM 13023</strain>
    </source>
</reference>
<evidence type="ECO:0000256" key="4">
    <source>
        <dbReference type="PROSITE-ProRule" id="PRU01248"/>
    </source>
</evidence>
<dbReference type="RefSeq" id="WP_253862797.1">
    <property type="nucleotide sequence ID" value="NZ_BAAALN010000003.1"/>
</dbReference>
<dbReference type="SUPFAM" id="SSF56349">
    <property type="entry name" value="DNA breaking-rejoining enzymes"/>
    <property type="match status" value="1"/>
</dbReference>
<dbReference type="InterPro" id="IPR058717">
    <property type="entry name" value="Phage_L5_Integrase_N"/>
</dbReference>
<keyword evidence="8" id="KW-1185">Reference proteome</keyword>
<keyword evidence="2 4" id="KW-0238">DNA-binding</keyword>
<organism evidence="7 8">
    <name type="scientific">Prauserella halophila</name>
    <dbReference type="NCBI Taxonomy" id="185641"/>
    <lineage>
        <taxon>Bacteria</taxon>
        <taxon>Bacillati</taxon>
        <taxon>Actinomycetota</taxon>
        <taxon>Actinomycetes</taxon>
        <taxon>Pseudonocardiales</taxon>
        <taxon>Pseudonocardiaceae</taxon>
        <taxon>Prauserella</taxon>
    </lineage>
</organism>
<name>A0ABP4GNQ2_9PSEU</name>
<keyword evidence="3" id="KW-0233">DNA recombination</keyword>
<proteinExistence type="inferred from homology"/>
<sequence length="362" mass="40408">MSSIKKRPNGQWRARYRDAVGKEHARHFDRKADAQKWLDEATAELVTGTWIEPKARKITVGEWCDRWIAGYATKRASTVRQARTHLALVRDEFGSLLLSQVRPSSVRAWCATLKERGYSTSYVHAVHARLSQVMQDAVLDGLVPANPCSRRTAPSAGEQRPYVATTDQVFALYEAFAPRYRVAVLLGAFAGLRTAEVCGLRPGEVKWLQRELHPEVQYPEEPLKTDMSRTPLPVADTLLTALSEHVKVYPASTVLTNTDGRQAGPWRIDREMRRVRGGVEGLPAKFRFHDLRHYLASLLIASGADVKVVQYRLRHASAKTTLDTYGHLWPDSDESTRSAVERVLSSRLSAVADSVRTGGGPA</sequence>
<accession>A0ABP4GNQ2</accession>
<evidence type="ECO:0000256" key="3">
    <source>
        <dbReference type="ARBA" id="ARBA00023172"/>
    </source>
</evidence>
<comment type="similarity">
    <text evidence="1">Belongs to the 'phage' integrase family.</text>
</comment>
<feature type="domain" description="Tyr recombinase" evidence="5">
    <location>
        <begin position="159"/>
        <end position="341"/>
    </location>
</feature>
<protein>
    <submittedName>
        <fullName evidence="7">Site-specific integrase</fullName>
    </submittedName>
</protein>
<dbReference type="EMBL" id="BAAALN010000003">
    <property type="protein sequence ID" value="GAA1229569.1"/>
    <property type="molecule type" value="Genomic_DNA"/>
</dbReference>
<feature type="domain" description="Core-binding (CB)" evidence="6">
    <location>
        <begin position="58"/>
        <end position="138"/>
    </location>
</feature>
<evidence type="ECO:0000256" key="2">
    <source>
        <dbReference type="ARBA" id="ARBA00023125"/>
    </source>
</evidence>
<evidence type="ECO:0000313" key="8">
    <source>
        <dbReference type="Proteomes" id="UP001500653"/>
    </source>
</evidence>
<gene>
    <name evidence="7" type="ORF">GCM10009676_10210</name>
</gene>
<evidence type="ECO:0000259" key="6">
    <source>
        <dbReference type="PROSITE" id="PS51900"/>
    </source>
</evidence>
<evidence type="ECO:0000256" key="1">
    <source>
        <dbReference type="ARBA" id="ARBA00008857"/>
    </source>
</evidence>
<dbReference type="Gene3D" id="1.10.150.130">
    <property type="match status" value="1"/>
</dbReference>
<dbReference type="CDD" id="cd01189">
    <property type="entry name" value="INT_ICEBs1_C_like"/>
    <property type="match status" value="1"/>
</dbReference>
<dbReference type="InterPro" id="IPR044068">
    <property type="entry name" value="CB"/>
</dbReference>
<dbReference type="InterPro" id="IPR002104">
    <property type="entry name" value="Integrase_catalytic"/>
</dbReference>
<dbReference type="InterPro" id="IPR011010">
    <property type="entry name" value="DNA_brk_join_enz"/>
</dbReference>
<dbReference type="Pfam" id="PF26003">
    <property type="entry name" value="Integrase_N_phage"/>
    <property type="match status" value="1"/>
</dbReference>
<dbReference type="PROSITE" id="PS51898">
    <property type="entry name" value="TYR_RECOMBINASE"/>
    <property type="match status" value="1"/>
</dbReference>